<comment type="pathway">
    <text evidence="3 10">Carbohydrate degradation; glycolysis; D-glyceraldehyde 3-phosphate and glycerone phosphate from D-glucose: step 3/4.</text>
</comment>
<feature type="binding site" evidence="10">
    <location>
        <position position="177"/>
    </location>
    <ligand>
        <name>substrate</name>
        <note>ligand shared between dimeric partners</note>
    </ligand>
</feature>
<dbReference type="EC" id="2.7.1.11" evidence="10"/>
<dbReference type="FunFam" id="3.40.50.460:FF:000002">
    <property type="entry name" value="ATP-dependent 6-phosphofructokinase"/>
    <property type="match status" value="1"/>
</dbReference>
<keyword evidence="6 10" id="KW-0479">Metal-binding</keyword>
<dbReference type="HAMAP" id="MF_01976">
    <property type="entry name" value="Phosphofructokinase_III"/>
    <property type="match status" value="1"/>
</dbReference>
<gene>
    <name evidence="10" type="primary">pfkA</name>
    <name evidence="12" type="ORF">IAA96_07640</name>
</gene>
<dbReference type="PRINTS" id="PR00476">
    <property type="entry name" value="PHFRCTKINASE"/>
</dbReference>
<dbReference type="InterPro" id="IPR035966">
    <property type="entry name" value="PKF_sf"/>
</dbReference>
<dbReference type="Pfam" id="PF00365">
    <property type="entry name" value="PFK"/>
    <property type="match status" value="1"/>
</dbReference>
<dbReference type="PANTHER" id="PTHR13697:SF52">
    <property type="entry name" value="ATP-DEPENDENT 6-PHOSPHOFRUCTOKINASE 3"/>
    <property type="match status" value="1"/>
</dbReference>
<dbReference type="InterPro" id="IPR022953">
    <property type="entry name" value="ATP_PFK"/>
</dbReference>
<feature type="binding site" evidence="10">
    <location>
        <position position="118"/>
    </location>
    <ligand>
        <name>Mg(2+)</name>
        <dbReference type="ChEBI" id="CHEBI:18420"/>
        <note>catalytic</note>
    </ligand>
</feature>
<feature type="binding site" evidence="10">
    <location>
        <position position="16"/>
    </location>
    <ligand>
        <name>ATP</name>
        <dbReference type="ChEBI" id="CHEBI:30616"/>
    </ligand>
</feature>
<evidence type="ECO:0000256" key="2">
    <source>
        <dbReference type="ARBA" id="ARBA00004496"/>
    </source>
</evidence>
<keyword evidence="7 10" id="KW-0418">Kinase</keyword>
<dbReference type="GO" id="GO:0005945">
    <property type="term" value="C:6-phosphofructokinase complex"/>
    <property type="evidence" value="ECO:0007669"/>
    <property type="project" value="TreeGrafter"/>
</dbReference>
<comment type="function">
    <text evidence="10">Catalyzes the phosphorylation of D-fructose 6-phosphate to fructose 1,6-bisphosphate by ATP, the first committing step of glycolysis.</text>
</comment>
<evidence type="ECO:0000256" key="8">
    <source>
        <dbReference type="ARBA" id="ARBA00022842"/>
    </source>
</evidence>
<keyword evidence="9 10" id="KW-0324">Glycolysis</keyword>
<accession>A0A9D9HI30</accession>
<organism evidence="12 13">
    <name type="scientific">Candidatus Avitreponema avistercoris</name>
    <dbReference type="NCBI Taxonomy" id="2840705"/>
    <lineage>
        <taxon>Bacteria</taxon>
        <taxon>Pseudomonadati</taxon>
        <taxon>Spirochaetota</taxon>
        <taxon>Spirochaetia</taxon>
        <taxon>Spirochaetales</taxon>
        <taxon>Candidatus Avitreponema</taxon>
    </lineage>
</organism>
<feature type="binding site" evidence="10">
    <location>
        <position position="280"/>
    </location>
    <ligand>
        <name>substrate</name>
        <note>ligand shared between dimeric partners</note>
    </ligand>
</feature>
<feature type="site" description="Important for substrate specificity; cannot use PPi as phosphoryl donor" evidence="10">
    <location>
        <position position="119"/>
    </location>
</feature>
<keyword evidence="5 10" id="KW-0808">Transferase</keyword>
<feature type="binding site" description="in other chain" evidence="10">
    <location>
        <begin position="140"/>
        <end position="142"/>
    </location>
    <ligand>
        <name>substrate</name>
        <note>ligand shared between dimeric partners</note>
    </ligand>
</feature>
<comment type="caution">
    <text evidence="12">The sequence shown here is derived from an EMBL/GenBank/DDBJ whole genome shotgun (WGS) entry which is preliminary data.</text>
</comment>
<dbReference type="Gene3D" id="3.40.50.450">
    <property type="match status" value="1"/>
</dbReference>
<dbReference type="GO" id="GO:0061621">
    <property type="term" value="P:canonical glycolysis"/>
    <property type="evidence" value="ECO:0007669"/>
    <property type="project" value="TreeGrafter"/>
</dbReference>
<sequence length="362" mass="38614">MQTKAVRRFGILTSGGDAPGLNAAIRAVARTAIDVYGMEAIGFEYGYRGLVEGRARQLSARDLSGILTLGGTFLGTSREKPFKDKNWQEGDGAPSAVESIKRNYKKFGLECLVVLGGNGTHSTAALLSDEGLNVIGVPKTIDNDIVKTDMTFGFHTALDVATDGIDRLHSTASSHNRVMVIEVMGHKAGWLALYAGVAGGGDVVLIPEIPYDINSVLKTLENRAASGKTFSIIVVAEGALSVEEAKLDKKTFKQQRREMTTSMGYRIAGEIGQATGLEVRVTVLGYLQRGGTPVAYDRILASQFGTAAAHMLARGEYGKMVALQNDTLVGVPLAEIAKQVKQVPLDHRMLTTARGLGICMGD</sequence>
<dbReference type="PIRSF" id="PIRSF000532">
    <property type="entry name" value="ATP_PFK_prok"/>
    <property type="match status" value="1"/>
</dbReference>
<protein>
    <recommendedName>
        <fullName evidence="10">ATP-dependent 6-phosphofructokinase</fullName>
        <shortName evidence="10">ATP-PFK</shortName>
        <shortName evidence="10">Phosphofructokinase</shortName>
        <ecNumber evidence="10">2.7.1.11</ecNumber>
    </recommendedName>
    <alternativeName>
        <fullName evidence="10">Phosphohexokinase</fullName>
    </alternativeName>
</protein>
<keyword evidence="10" id="KW-0547">Nucleotide-binding</keyword>
<evidence type="ECO:0000256" key="5">
    <source>
        <dbReference type="ARBA" id="ARBA00022679"/>
    </source>
</evidence>
<dbReference type="GO" id="GO:0046872">
    <property type="term" value="F:metal ion binding"/>
    <property type="evidence" value="ECO:0007669"/>
    <property type="project" value="UniProtKB-KW"/>
</dbReference>
<dbReference type="Gene3D" id="3.40.50.460">
    <property type="entry name" value="Phosphofructokinase domain"/>
    <property type="match status" value="1"/>
</dbReference>
<dbReference type="GO" id="GO:0048029">
    <property type="term" value="F:monosaccharide binding"/>
    <property type="evidence" value="ECO:0007669"/>
    <property type="project" value="TreeGrafter"/>
</dbReference>
<proteinExistence type="inferred from homology"/>
<dbReference type="GO" id="GO:0030388">
    <property type="term" value="P:fructose 1,6-bisphosphate metabolic process"/>
    <property type="evidence" value="ECO:0007669"/>
    <property type="project" value="TreeGrafter"/>
</dbReference>
<evidence type="ECO:0000256" key="4">
    <source>
        <dbReference type="ARBA" id="ARBA00022490"/>
    </source>
</evidence>
<evidence type="ECO:0000256" key="7">
    <source>
        <dbReference type="ARBA" id="ARBA00022777"/>
    </source>
</evidence>
<dbReference type="GO" id="GO:0042802">
    <property type="term" value="F:identical protein binding"/>
    <property type="evidence" value="ECO:0007669"/>
    <property type="project" value="TreeGrafter"/>
</dbReference>
<dbReference type="NCBIfam" id="NF002872">
    <property type="entry name" value="PRK03202.1"/>
    <property type="match status" value="1"/>
</dbReference>
<dbReference type="GO" id="GO:0005524">
    <property type="term" value="F:ATP binding"/>
    <property type="evidence" value="ECO:0007669"/>
    <property type="project" value="UniProtKB-KW"/>
</dbReference>
<reference evidence="12" key="1">
    <citation type="submission" date="2020-10" db="EMBL/GenBank/DDBJ databases">
        <authorList>
            <person name="Gilroy R."/>
        </authorList>
    </citation>
    <scope>NUCLEOTIDE SEQUENCE</scope>
    <source>
        <strain evidence="12">B3-4054</strain>
    </source>
</reference>
<dbReference type="AlphaFoldDB" id="A0A9D9HI30"/>
<feature type="active site" description="Proton acceptor" evidence="10">
    <location>
        <position position="142"/>
    </location>
</feature>
<evidence type="ECO:0000259" key="11">
    <source>
        <dbReference type="Pfam" id="PF00365"/>
    </source>
</evidence>
<evidence type="ECO:0000256" key="1">
    <source>
        <dbReference type="ARBA" id="ARBA00001946"/>
    </source>
</evidence>
<evidence type="ECO:0000256" key="6">
    <source>
        <dbReference type="ARBA" id="ARBA00022723"/>
    </source>
</evidence>
<comment type="subcellular location">
    <subcellularLocation>
        <location evidence="2 10">Cytoplasm</location>
    </subcellularLocation>
</comment>
<evidence type="ECO:0000313" key="12">
    <source>
        <dbReference type="EMBL" id="MBO8450962.1"/>
    </source>
</evidence>
<comment type="similarity">
    <text evidence="10">Belongs to the phosphofructokinase type A (PFKA) family. Mixed-substrate PFK group III subfamily.</text>
</comment>
<feature type="domain" description="Phosphofructokinase" evidence="11">
    <location>
        <begin position="8"/>
        <end position="312"/>
    </location>
</feature>
<dbReference type="GO" id="GO:0070095">
    <property type="term" value="F:fructose-6-phosphate binding"/>
    <property type="evidence" value="ECO:0007669"/>
    <property type="project" value="TreeGrafter"/>
</dbReference>
<keyword evidence="8 10" id="KW-0460">Magnesium</keyword>
<comment type="subunit">
    <text evidence="10">Homodimer or homotetramer.</text>
</comment>
<comment type="cofactor">
    <cofactor evidence="1 10">
        <name>Mg(2+)</name>
        <dbReference type="ChEBI" id="CHEBI:18420"/>
    </cofactor>
</comment>
<dbReference type="InterPro" id="IPR012003">
    <property type="entry name" value="ATP_PFK_prok-type"/>
</dbReference>
<comment type="caution">
    <text evidence="10">Lacks conserved residue(s) required for the propagation of feature annotation.</text>
</comment>
<dbReference type="SUPFAM" id="SSF53784">
    <property type="entry name" value="Phosphofructokinase"/>
    <property type="match status" value="1"/>
</dbReference>
<evidence type="ECO:0000313" key="13">
    <source>
        <dbReference type="Proteomes" id="UP000823616"/>
    </source>
</evidence>
<dbReference type="GO" id="GO:0047334">
    <property type="term" value="F:diphosphate-fructose-6-phosphate 1-phosphotransferase activity"/>
    <property type="evidence" value="ECO:0007669"/>
    <property type="project" value="InterPro"/>
</dbReference>
<evidence type="ECO:0000256" key="9">
    <source>
        <dbReference type="ARBA" id="ARBA00023152"/>
    </source>
</evidence>
<dbReference type="EMBL" id="JADIMS010000143">
    <property type="protein sequence ID" value="MBO8450962.1"/>
    <property type="molecule type" value="Genomic_DNA"/>
</dbReference>
<keyword evidence="10" id="KW-0067">ATP-binding</keyword>
<feature type="binding site" evidence="10">
    <location>
        <begin position="78"/>
        <end position="79"/>
    </location>
    <ligand>
        <name>ATP</name>
        <dbReference type="ChEBI" id="CHEBI:30616"/>
    </ligand>
</feature>
<feature type="binding site" description="in other chain" evidence="10">
    <location>
        <position position="237"/>
    </location>
    <ligand>
        <name>substrate</name>
        <note>ligand shared between dimeric partners</note>
    </ligand>
</feature>
<dbReference type="GO" id="GO:0016208">
    <property type="term" value="F:AMP binding"/>
    <property type="evidence" value="ECO:0007669"/>
    <property type="project" value="TreeGrafter"/>
</dbReference>
<feature type="binding site" description="in other chain" evidence="10">
    <location>
        <begin position="184"/>
        <end position="186"/>
    </location>
    <ligand>
        <name>substrate</name>
        <note>ligand shared between dimeric partners</note>
    </ligand>
</feature>
<keyword evidence="4 10" id="KW-0963">Cytoplasm</keyword>
<evidence type="ECO:0000256" key="3">
    <source>
        <dbReference type="ARBA" id="ARBA00004679"/>
    </source>
</evidence>
<feature type="binding site" evidence="10">
    <location>
        <begin position="117"/>
        <end position="120"/>
    </location>
    <ligand>
        <name>ATP</name>
        <dbReference type="ChEBI" id="CHEBI:30616"/>
    </ligand>
</feature>
<comment type="catalytic activity">
    <reaction evidence="10">
        <text>beta-D-fructose 6-phosphate + ATP = beta-D-fructose 1,6-bisphosphate + ADP + H(+)</text>
        <dbReference type="Rhea" id="RHEA:16109"/>
        <dbReference type="ChEBI" id="CHEBI:15378"/>
        <dbReference type="ChEBI" id="CHEBI:30616"/>
        <dbReference type="ChEBI" id="CHEBI:32966"/>
        <dbReference type="ChEBI" id="CHEBI:57634"/>
        <dbReference type="ChEBI" id="CHEBI:456216"/>
        <dbReference type="EC" id="2.7.1.11"/>
    </reaction>
</comment>
<feature type="binding site" description="in other chain" evidence="10">
    <location>
        <begin position="286"/>
        <end position="289"/>
    </location>
    <ligand>
        <name>substrate</name>
        <note>ligand shared between dimeric partners</note>
    </ligand>
</feature>
<dbReference type="GO" id="GO:0003872">
    <property type="term" value="F:6-phosphofructokinase activity"/>
    <property type="evidence" value="ECO:0007669"/>
    <property type="project" value="UniProtKB-UniRule"/>
</dbReference>
<dbReference type="InterPro" id="IPR012829">
    <property type="entry name" value="Phosphofructokinase_III"/>
</dbReference>
<dbReference type="Proteomes" id="UP000823616">
    <property type="component" value="Unassembled WGS sequence"/>
</dbReference>
<name>A0A9D9HI30_9SPIR</name>
<reference evidence="12" key="2">
    <citation type="journal article" date="2021" name="PeerJ">
        <title>Extensive microbial diversity within the chicken gut microbiome revealed by metagenomics and culture.</title>
        <authorList>
            <person name="Gilroy R."/>
            <person name="Ravi A."/>
            <person name="Getino M."/>
            <person name="Pursley I."/>
            <person name="Horton D.L."/>
            <person name="Alikhan N.F."/>
            <person name="Baker D."/>
            <person name="Gharbi K."/>
            <person name="Hall N."/>
            <person name="Watson M."/>
            <person name="Adriaenssens E.M."/>
            <person name="Foster-Nyarko E."/>
            <person name="Jarju S."/>
            <person name="Secka A."/>
            <person name="Antonio M."/>
            <person name="Oren A."/>
            <person name="Chaudhuri R.R."/>
            <person name="La Ragione R."/>
            <person name="Hildebrand F."/>
            <person name="Pallen M.J."/>
        </authorList>
    </citation>
    <scope>NUCLEOTIDE SEQUENCE</scope>
    <source>
        <strain evidence="12">B3-4054</strain>
    </source>
</reference>
<dbReference type="PANTHER" id="PTHR13697">
    <property type="entry name" value="PHOSPHOFRUCTOKINASE"/>
    <property type="match status" value="1"/>
</dbReference>
<dbReference type="GO" id="GO:0006002">
    <property type="term" value="P:fructose 6-phosphate metabolic process"/>
    <property type="evidence" value="ECO:0007669"/>
    <property type="project" value="InterPro"/>
</dbReference>
<evidence type="ECO:0000256" key="10">
    <source>
        <dbReference type="HAMAP-Rule" id="MF_01976"/>
    </source>
</evidence>
<dbReference type="InterPro" id="IPR000023">
    <property type="entry name" value="Phosphofructokinase_dom"/>
</dbReference>